<reference evidence="8 9" key="1">
    <citation type="submission" date="2024-01" db="EMBL/GenBank/DDBJ databases">
        <title>Genome assemblies of Stephania.</title>
        <authorList>
            <person name="Yang L."/>
        </authorList>
    </citation>
    <scope>NUCLEOTIDE SEQUENCE [LARGE SCALE GENOMIC DNA]</scope>
    <source>
        <strain evidence="8">JXDWG</strain>
        <tissue evidence="8">Leaf</tissue>
    </source>
</reference>
<accession>A0AAP0P6E3</accession>
<evidence type="ECO:0000259" key="7">
    <source>
        <dbReference type="Pfam" id="PF06454"/>
    </source>
</evidence>
<feature type="transmembrane region" description="Helical" evidence="6">
    <location>
        <begin position="20"/>
        <end position="42"/>
    </location>
</feature>
<feature type="domain" description="THH1/TOM1/TOM3" evidence="7">
    <location>
        <begin position="18"/>
        <end position="119"/>
    </location>
</feature>
<feature type="transmembrane region" description="Helical" evidence="6">
    <location>
        <begin position="201"/>
        <end position="224"/>
    </location>
</feature>
<evidence type="ECO:0000256" key="1">
    <source>
        <dbReference type="ARBA" id="ARBA00004128"/>
    </source>
</evidence>
<evidence type="ECO:0000256" key="3">
    <source>
        <dbReference type="ARBA" id="ARBA00022692"/>
    </source>
</evidence>
<dbReference type="AlphaFoldDB" id="A0AAP0P6E3"/>
<evidence type="ECO:0000256" key="4">
    <source>
        <dbReference type="ARBA" id="ARBA00022989"/>
    </source>
</evidence>
<dbReference type="GO" id="GO:0005774">
    <property type="term" value="C:vacuolar membrane"/>
    <property type="evidence" value="ECO:0007669"/>
    <property type="project" value="UniProtKB-SubCell"/>
</dbReference>
<dbReference type="Proteomes" id="UP001419268">
    <property type="component" value="Unassembled WGS sequence"/>
</dbReference>
<evidence type="ECO:0000313" key="9">
    <source>
        <dbReference type="Proteomes" id="UP001419268"/>
    </source>
</evidence>
<name>A0AAP0P6E3_9MAGN</name>
<feature type="transmembrane region" description="Helical" evidence="6">
    <location>
        <begin position="245"/>
        <end position="266"/>
    </location>
</feature>
<dbReference type="InterPro" id="IPR040226">
    <property type="entry name" value="THH1/TOM1/TOM3"/>
</dbReference>
<feature type="transmembrane region" description="Helical" evidence="6">
    <location>
        <begin position="167"/>
        <end position="189"/>
    </location>
</feature>
<comment type="subcellular location">
    <subcellularLocation>
        <location evidence="1">Vacuole membrane</location>
        <topology evidence="1">Multi-pass membrane protein</topology>
    </subcellularLocation>
</comment>
<keyword evidence="3 6" id="KW-0812">Transmembrane</keyword>
<dbReference type="Pfam" id="PF06454">
    <property type="entry name" value="THH1_TOM1-3_dom"/>
    <property type="match status" value="2"/>
</dbReference>
<feature type="transmembrane region" description="Helical" evidence="6">
    <location>
        <begin position="89"/>
        <end position="112"/>
    </location>
</feature>
<sequence length="358" mass="39348">MGLGLEDGRCFPPVLASVNAALAGVDGVIAATAFVQLIRMHLRNPLIGWTRQKVFHLMIGFSNLGCLTYFVVTPFAICNKSMCWSHACGFILMACPKILLPAAFLLLLSFWVDQCHQTNDDDEEDEDSDLQEALLDNIKTATRSPNLDNHRNCCPLLAIQAGSRQKIAVLVIFLVVLIMVAFSMLIWIGMGKNPIDSSVVARVYIDFFAILILILAGALAFYGSKLFLKISKVRYDKASTEMWKVAGLAVVSVVCFTASGLVALATDIPLMYQWHPKIVDGIATPLLIVIYYFIGSSVPSAFALWAMSEMPPSVAVTNQLQSRTVAYFADTLTETSQIQYWTTCTTSQNQTTGWNHTG</sequence>
<evidence type="ECO:0000256" key="5">
    <source>
        <dbReference type="ARBA" id="ARBA00023136"/>
    </source>
</evidence>
<gene>
    <name evidence="8" type="ORF">Scep_012046</name>
</gene>
<evidence type="ECO:0000256" key="6">
    <source>
        <dbReference type="SAM" id="Phobius"/>
    </source>
</evidence>
<keyword evidence="9" id="KW-1185">Reference proteome</keyword>
<feature type="domain" description="THH1/TOM1/TOM3" evidence="7">
    <location>
        <begin position="172"/>
        <end position="319"/>
    </location>
</feature>
<keyword evidence="4 6" id="KW-1133">Transmembrane helix</keyword>
<protein>
    <recommendedName>
        <fullName evidence="7">THH1/TOM1/TOM3 domain-containing protein</fullName>
    </recommendedName>
</protein>
<organism evidence="8 9">
    <name type="scientific">Stephania cephalantha</name>
    <dbReference type="NCBI Taxonomy" id="152367"/>
    <lineage>
        <taxon>Eukaryota</taxon>
        <taxon>Viridiplantae</taxon>
        <taxon>Streptophyta</taxon>
        <taxon>Embryophyta</taxon>
        <taxon>Tracheophyta</taxon>
        <taxon>Spermatophyta</taxon>
        <taxon>Magnoliopsida</taxon>
        <taxon>Ranunculales</taxon>
        <taxon>Menispermaceae</taxon>
        <taxon>Menispermoideae</taxon>
        <taxon>Cissampelideae</taxon>
        <taxon>Stephania</taxon>
    </lineage>
</organism>
<comment type="caution">
    <text evidence="8">The sequence shown here is derived from an EMBL/GenBank/DDBJ whole genome shotgun (WGS) entry which is preliminary data.</text>
</comment>
<feature type="transmembrane region" description="Helical" evidence="6">
    <location>
        <begin position="54"/>
        <end position="77"/>
    </location>
</feature>
<feature type="transmembrane region" description="Helical" evidence="6">
    <location>
        <begin position="286"/>
        <end position="306"/>
    </location>
</feature>
<comment type="similarity">
    <text evidence="2">Belongs to the plant tobamovirus multiplication TOM1 protein family.</text>
</comment>
<evidence type="ECO:0000313" key="8">
    <source>
        <dbReference type="EMBL" id="KAK9132518.1"/>
    </source>
</evidence>
<dbReference type="PANTHER" id="PTHR31142:SF4">
    <property type="entry name" value="OS01G0751300 PROTEIN"/>
    <property type="match status" value="1"/>
</dbReference>
<dbReference type="EMBL" id="JBBNAG010000005">
    <property type="protein sequence ID" value="KAK9132518.1"/>
    <property type="molecule type" value="Genomic_DNA"/>
</dbReference>
<proteinExistence type="inferred from homology"/>
<dbReference type="PANTHER" id="PTHR31142">
    <property type="entry name" value="TOBAMOVIRUS MULTIPLICATION PROTEIN 1-LIKE ISOFORM X1"/>
    <property type="match status" value="1"/>
</dbReference>
<evidence type="ECO:0000256" key="2">
    <source>
        <dbReference type="ARBA" id="ARBA00006779"/>
    </source>
</evidence>
<keyword evidence="5 6" id="KW-0472">Membrane</keyword>
<dbReference type="InterPro" id="IPR009457">
    <property type="entry name" value="THH1/TOM1/TOM3_dom"/>
</dbReference>